<evidence type="ECO:0000313" key="1">
    <source>
        <dbReference type="EMBL" id="MDZ5085760.1"/>
    </source>
</evidence>
<name>A0ACC6MFQ1_MYCPF</name>
<organism evidence="1 2">
    <name type="scientific">Mycolicibacterium parafortuitum</name>
    <name type="common">Mycobacterium parafortuitum</name>
    <dbReference type="NCBI Taxonomy" id="39692"/>
    <lineage>
        <taxon>Bacteria</taxon>
        <taxon>Bacillati</taxon>
        <taxon>Actinomycetota</taxon>
        <taxon>Actinomycetes</taxon>
        <taxon>Mycobacteriales</taxon>
        <taxon>Mycobacteriaceae</taxon>
        <taxon>Mycolicibacterium</taxon>
    </lineage>
</organism>
<protein>
    <submittedName>
        <fullName evidence="1">Alkaline phosphatase D family protein</fullName>
    </submittedName>
</protein>
<sequence length="548" mass="61908">MTEIRVGPMLRHVGQTDATVWVETDEACEVQIMGCAAETFEVEGHHFAIVRIDGLEPDRQYPYDVRLDGERAWPPPDYPFPQPQIKLIPPGRSVRLAFGSCRTSAPQRAPYTWRGLWHPKGKGVDALRAFGARMLNQPSTLWPDALLMLGDQLYADDVPDDIKEEVADREVHAGGPVDVLEDFEEYCIGYRDAWTEPMVRWILSTLPTSTIFDDHEINDRWNISAQWLAEMRRTSWYETRITGGLMAYWIFQHLGNLTPAELAANETFQEIRRTRDGSTALRQMAKDAESDEGRSRFSYCRDFGDTRLVVVDSRTGRQLKPGQRSMVTDDEWDWVTSRVDGDYRHLILASSLPVLMPYGIHDIEGWSEAVADGAWGQRMRGLGEQARMKGHLDHWAVFQRSFRDMESLVIDSAHGRRGTPPQSIVLLGGDVHHCWVTEVQLPDEATSTSPTAVWQVVCSGLRKDLQLGERLLQVLGHTRVAAAAGRVLARSAGISAPRLRWREATGLHFRNQIGTLEIAGDEVGVRLEEVSGAVRKQRLTTVVEHKLR</sequence>
<proteinExistence type="predicted"/>
<gene>
    <name evidence="1" type="ORF">OHX15_10215</name>
</gene>
<dbReference type="EMBL" id="JAOXLN010000008">
    <property type="protein sequence ID" value="MDZ5085760.1"/>
    <property type="molecule type" value="Genomic_DNA"/>
</dbReference>
<accession>A0ACC6MFQ1</accession>
<reference evidence="1 2" key="1">
    <citation type="journal article" date="2021" name="Chemosphere">
        <title>Bioballs carrying a syntrophic Rhodococcus and Mycolicibacterium consortium for simultaneous sorption and biodegradation of fuel oil in contaminated freshwater.</title>
        <authorList>
            <person name="Naloka K."/>
            <person name="Polrit D."/>
            <person name="Muangchinda C."/>
            <person name="Thoetkiattikul H."/>
            <person name="Pinyakong O."/>
        </authorList>
    </citation>
    <scope>NUCLEOTIDE SEQUENCE [LARGE SCALE GENOMIC DNA]</scope>
    <source>
        <strain evidence="1 2">J101</strain>
    </source>
</reference>
<dbReference type="Proteomes" id="UP001289645">
    <property type="component" value="Unassembled WGS sequence"/>
</dbReference>
<evidence type="ECO:0000313" key="2">
    <source>
        <dbReference type="Proteomes" id="UP001289645"/>
    </source>
</evidence>
<keyword evidence="2" id="KW-1185">Reference proteome</keyword>
<comment type="caution">
    <text evidence="1">The sequence shown here is derived from an EMBL/GenBank/DDBJ whole genome shotgun (WGS) entry which is preliminary data.</text>
</comment>